<keyword evidence="4" id="KW-0125">Carotenoid biosynthesis</keyword>
<keyword evidence="6 8" id="KW-0472">Membrane</keyword>
<keyword evidence="10" id="KW-1185">Reference proteome</keyword>
<name>A0A3N4A091_9MICC</name>
<dbReference type="GO" id="GO:0016872">
    <property type="term" value="F:intramolecular lyase activity"/>
    <property type="evidence" value="ECO:0007669"/>
    <property type="project" value="InterPro"/>
</dbReference>
<protein>
    <submittedName>
        <fullName evidence="9">Lycopene cyclase domain-containing protein</fullName>
    </submittedName>
</protein>
<comment type="caution">
    <text evidence="9">The sequence shown here is derived from an EMBL/GenBank/DDBJ whole genome shotgun (WGS) entry which is preliminary data.</text>
</comment>
<evidence type="ECO:0000256" key="8">
    <source>
        <dbReference type="SAM" id="Phobius"/>
    </source>
</evidence>
<accession>A0A3N4A091</accession>
<reference evidence="9 10" key="1">
    <citation type="submission" date="2018-10" db="EMBL/GenBank/DDBJ databases">
        <title>Kocuria sp. M5W7-7, whole genome shotgun sequence.</title>
        <authorList>
            <person name="Tuo L."/>
        </authorList>
    </citation>
    <scope>NUCLEOTIDE SEQUENCE [LARGE SCALE GENOMIC DNA]</scope>
    <source>
        <strain evidence="9 10">M5W7-7</strain>
    </source>
</reference>
<proteinExistence type="predicted"/>
<keyword evidence="5 8" id="KW-1133">Transmembrane helix</keyword>
<dbReference type="Proteomes" id="UP000270616">
    <property type="component" value="Unassembled WGS sequence"/>
</dbReference>
<evidence type="ECO:0000256" key="6">
    <source>
        <dbReference type="ARBA" id="ARBA00023136"/>
    </source>
</evidence>
<gene>
    <name evidence="9" type="ORF">EDL96_02635</name>
</gene>
<evidence type="ECO:0000256" key="2">
    <source>
        <dbReference type="ARBA" id="ARBA00004829"/>
    </source>
</evidence>
<dbReference type="GO" id="GO:0016020">
    <property type="term" value="C:membrane"/>
    <property type="evidence" value="ECO:0007669"/>
    <property type="project" value="UniProtKB-SubCell"/>
</dbReference>
<sequence length="103" mass="11298">MVVLDARFRLFFFRAPARAGAVMVVGVAFFLLWDAAGIVHGIFLHGVSDMDSGLLLAPELPVEEVVFLTFLCYLTMNLYTGLSRLAQRRAARATPDGHRGTDA</sequence>
<evidence type="ECO:0000256" key="7">
    <source>
        <dbReference type="ARBA" id="ARBA00023235"/>
    </source>
</evidence>
<evidence type="ECO:0000313" key="10">
    <source>
        <dbReference type="Proteomes" id="UP000270616"/>
    </source>
</evidence>
<evidence type="ECO:0000256" key="1">
    <source>
        <dbReference type="ARBA" id="ARBA00004141"/>
    </source>
</evidence>
<comment type="pathway">
    <text evidence="2">Carotenoid biosynthesis.</text>
</comment>
<comment type="subcellular location">
    <subcellularLocation>
        <location evidence="1">Membrane</location>
        <topology evidence="1">Multi-pass membrane protein</topology>
    </subcellularLocation>
</comment>
<dbReference type="NCBIfam" id="TIGR03462">
    <property type="entry name" value="CarR_dom_SF"/>
    <property type="match status" value="1"/>
</dbReference>
<feature type="transmembrane region" description="Helical" evidence="8">
    <location>
        <begin position="65"/>
        <end position="82"/>
    </location>
</feature>
<dbReference type="GO" id="GO:0045436">
    <property type="term" value="F:lycopene beta cyclase activity"/>
    <property type="evidence" value="ECO:0007669"/>
    <property type="project" value="UniProtKB-ARBA"/>
</dbReference>
<feature type="transmembrane region" description="Helical" evidence="8">
    <location>
        <begin position="21"/>
        <end position="45"/>
    </location>
</feature>
<keyword evidence="3 8" id="KW-0812">Transmembrane</keyword>
<organism evidence="9 10">
    <name type="scientific">Kocuria soli</name>
    <dbReference type="NCBI Taxonomy" id="2485125"/>
    <lineage>
        <taxon>Bacteria</taxon>
        <taxon>Bacillati</taxon>
        <taxon>Actinomycetota</taxon>
        <taxon>Actinomycetes</taxon>
        <taxon>Micrococcales</taxon>
        <taxon>Micrococcaceae</taxon>
        <taxon>Kocuria</taxon>
    </lineage>
</organism>
<evidence type="ECO:0000313" key="9">
    <source>
        <dbReference type="EMBL" id="ROZ64818.1"/>
    </source>
</evidence>
<evidence type="ECO:0000256" key="5">
    <source>
        <dbReference type="ARBA" id="ARBA00022989"/>
    </source>
</evidence>
<evidence type="ECO:0000256" key="4">
    <source>
        <dbReference type="ARBA" id="ARBA00022746"/>
    </source>
</evidence>
<dbReference type="EMBL" id="RKMF01000002">
    <property type="protein sequence ID" value="ROZ64818.1"/>
    <property type="molecule type" value="Genomic_DNA"/>
</dbReference>
<dbReference type="AlphaFoldDB" id="A0A3N4A091"/>
<evidence type="ECO:0000256" key="3">
    <source>
        <dbReference type="ARBA" id="ARBA00022692"/>
    </source>
</evidence>
<keyword evidence="7" id="KW-0413">Isomerase</keyword>
<dbReference type="GO" id="GO:0016117">
    <property type="term" value="P:carotenoid biosynthetic process"/>
    <property type="evidence" value="ECO:0007669"/>
    <property type="project" value="UniProtKB-KW"/>
</dbReference>
<dbReference type="InterPro" id="IPR017825">
    <property type="entry name" value="Lycopene_cyclase_dom"/>
</dbReference>